<organism evidence="1 2">
    <name type="scientific">Corynebacterium xerosis</name>
    <dbReference type="NCBI Taxonomy" id="1725"/>
    <lineage>
        <taxon>Bacteria</taxon>
        <taxon>Bacillati</taxon>
        <taxon>Actinomycetota</taxon>
        <taxon>Actinomycetes</taxon>
        <taxon>Mycobacteriales</taxon>
        <taxon>Corynebacteriaceae</taxon>
        <taxon>Corynebacterium</taxon>
    </lineage>
</organism>
<dbReference type="EMBL" id="PNHF01000051">
    <property type="protein sequence ID" value="PMC61076.1"/>
    <property type="molecule type" value="Genomic_DNA"/>
</dbReference>
<evidence type="ECO:0000313" key="2">
    <source>
        <dbReference type="Proteomes" id="UP000235363"/>
    </source>
</evidence>
<dbReference type="AlphaFoldDB" id="A0A2N6SVM9"/>
<protein>
    <submittedName>
        <fullName evidence="1">DUF4245 domain-containing protein</fullName>
    </submittedName>
</protein>
<accession>A0A2N6SVM9</accession>
<dbReference type="RefSeq" id="WP_102214942.1">
    <property type="nucleotide sequence ID" value="NZ_PNHF01000051.1"/>
</dbReference>
<comment type="caution">
    <text evidence="1">The sequence shown here is derived from an EMBL/GenBank/DDBJ whole genome shotgun (WGS) entry which is preliminary data.</text>
</comment>
<dbReference type="STRING" id="1725.WU86_07675"/>
<dbReference type="InterPro" id="IPR025339">
    <property type="entry name" value="DUF4245"/>
</dbReference>
<name>A0A2N6SVM9_9CORY</name>
<gene>
    <name evidence="1" type="ORF">CJ204_12950</name>
</gene>
<reference evidence="1 2" key="1">
    <citation type="submission" date="2017-09" db="EMBL/GenBank/DDBJ databases">
        <title>Bacterial strain isolated from the female urinary microbiota.</title>
        <authorList>
            <person name="Thomas-White K."/>
            <person name="Kumar N."/>
            <person name="Forster S."/>
            <person name="Putonti C."/>
            <person name="Lawley T."/>
            <person name="Wolfe A.J."/>
        </authorList>
    </citation>
    <scope>NUCLEOTIDE SEQUENCE [LARGE SCALE GENOMIC DNA]</scope>
    <source>
        <strain evidence="1 2">UMB0908</strain>
    </source>
</reference>
<dbReference type="Pfam" id="PF14030">
    <property type="entry name" value="DUF4245"/>
    <property type="match status" value="1"/>
</dbReference>
<dbReference type="Proteomes" id="UP000235363">
    <property type="component" value="Unassembled WGS sequence"/>
</dbReference>
<proteinExistence type="predicted"/>
<evidence type="ECO:0000313" key="1">
    <source>
        <dbReference type="EMBL" id="PMC61076.1"/>
    </source>
</evidence>
<sequence>MKSEKPRILQDGRDMTMTLVVLGLAMILTVGFTGLCSFNPGTPDNGPVREVDSSAFLRMETQRADYPVREPASPEGWQPNSVRAGMVGEHITTILGFVTANGDYVHALQTSAPADDLPADGKARISDGTVDVDGVTWVKKEGVDPNTRRTWVADLGDVRILLEGSANDEEYRTLAKAMQDAPILEKRTN</sequence>